<protein>
    <submittedName>
        <fullName evidence="1">Uncharacterized protein</fullName>
    </submittedName>
</protein>
<dbReference type="AlphaFoldDB" id="A0A9X7M2Y4"/>
<evidence type="ECO:0000313" key="1">
    <source>
        <dbReference type="EMBL" id="QDZ77763.1"/>
    </source>
</evidence>
<sequence>MLIQFKNKWIDTFLAFVSQS</sequence>
<accession>A0A9X7M2Y4</accession>
<proteinExistence type="predicted"/>
<gene>
    <name evidence="1" type="ORF">D0437_28740</name>
</gene>
<dbReference type="EMBL" id="CP031778">
    <property type="protein sequence ID" value="QDZ77763.1"/>
    <property type="molecule type" value="Genomic_DNA"/>
</dbReference>
<reference evidence="1 2" key="1">
    <citation type="journal article" date="2019" name="Ecotoxicol. Environ. Saf.">
        <title>Microbial characterization of heavy metal resistant bacterial strains isolated from an electroplating wastewater treatment plant.</title>
        <authorList>
            <person name="Cai X."/>
            <person name="Zheng X."/>
            <person name="Zhang D."/>
            <person name="Iqbal W."/>
            <person name="Liu C."/>
            <person name="Yang B."/>
            <person name="Zhao X."/>
            <person name="Lu X."/>
            <person name="Mao Y."/>
        </authorList>
    </citation>
    <scope>NUCLEOTIDE SEQUENCE [LARGE SCALE GENOMIC DNA]</scope>
    <source>
        <strain evidence="1 2">Co1-1</strain>
    </source>
</reference>
<organism evidence="1 2">
    <name type="scientific">Bacillus cereus</name>
    <dbReference type="NCBI Taxonomy" id="1396"/>
    <lineage>
        <taxon>Bacteria</taxon>
        <taxon>Bacillati</taxon>
        <taxon>Bacillota</taxon>
        <taxon>Bacilli</taxon>
        <taxon>Bacillales</taxon>
        <taxon>Bacillaceae</taxon>
        <taxon>Bacillus</taxon>
        <taxon>Bacillus cereus group</taxon>
    </lineage>
</organism>
<evidence type="ECO:0000313" key="2">
    <source>
        <dbReference type="Proteomes" id="UP000321735"/>
    </source>
</evidence>
<dbReference type="Proteomes" id="UP000321735">
    <property type="component" value="Chromosome"/>
</dbReference>
<name>A0A9X7M2Y4_BACCE</name>